<feature type="compositionally biased region" description="Basic and acidic residues" evidence="1">
    <location>
        <begin position="343"/>
        <end position="355"/>
    </location>
</feature>
<feature type="compositionally biased region" description="Basic and acidic residues" evidence="1">
    <location>
        <begin position="626"/>
        <end position="638"/>
    </location>
</feature>
<feature type="region of interest" description="Disordered" evidence="1">
    <location>
        <begin position="173"/>
        <end position="271"/>
    </location>
</feature>
<feature type="compositionally biased region" description="Low complexity" evidence="1">
    <location>
        <begin position="462"/>
        <end position="489"/>
    </location>
</feature>
<dbReference type="Proteomes" id="UP001212841">
    <property type="component" value="Unassembled WGS sequence"/>
</dbReference>
<feature type="compositionally biased region" description="Low complexity" evidence="1">
    <location>
        <begin position="425"/>
        <end position="450"/>
    </location>
</feature>
<proteinExistence type="predicted"/>
<organism evidence="2 3">
    <name type="scientific">Rhizophlyctis rosea</name>
    <dbReference type="NCBI Taxonomy" id="64517"/>
    <lineage>
        <taxon>Eukaryota</taxon>
        <taxon>Fungi</taxon>
        <taxon>Fungi incertae sedis</taxon>
        <taxon>Chytridiomycota</taxon>
        <taxon>Chytridiomycota incertae sedis</taxon>
        <taxon>Chytridiomycetes</taxon>
        <taxon>Rhizophlyctidales</taxon>
        <taxon>Rhizophlyctidaceae</taxon>
        <taxon>Rhizophlyctis</taxon>
    </lineage>
</organism>
<reference evidence="2" key="1">
    <citation type="submission" date="2020-05" db="EMBL/GenBank/DDBJ databases">
        <title>Phylogenomic resolution of chytrid fungi.</title>
        <authorList>
            <person name="Stajich J.E."/>
            <person name="Amses K."/>
            <person name="Simmons R."/>
            <person name="Seto K."/>
            <person name="Myers J."/>
            <person name="Bonds A."/>
            <person name="Quandt C.A."/>
            <person name="Barry K."/>
            <person name="Liu P."/>
            <person name="Grigoriev I."/>
            <person name="Longcore J.E."/>
            <person name="James T.Y."/>
        </authorList>
    </citation>
    <scope>NUCLEOTIDE SEQUENCE</scope>
    <source>
        <strain evidence="2">JEL0318</strain>
    </source>
</reference>
<evidence type="ECO:0000313" key="2">
    <source>
        <dbReference type="EMBL" id="KAJ3042388.1"/>
    </source>
</evidence>
<feature type="region of interest" description="Disordered" evidence="1">
    <location>
        <begin position="425"/>
        <end position="510"/>
    </location>
</feature>
<feature type="compositionally biased region" description="Basic and acidic residues" evidence="1">
    <location>
        <begin position="40"/>
        <end position="51"/>
    </location>
</feature>
<comment type="caution">
    <text evidence="2">The sequence shown here is derived from an EMBL/GenBank/DDBJ whole genome shotgun (WGS) entry which is preliminary data.</text>
</comment>
<sequence>IVRRGSVGKEVEREREKTVEDLVPEPWTPVEGKGPFSDPVNERELSKRLKSQESPLPTPSTIFSTIAILWLATYSSIRIVCNPEPISPALASYQPVCQESILPAWNMVGEEWEKGVEKVVRGVLPGVVKGVDRVARKVRAVVGVRPPDMPVGFKEGSWKGENAPRMTTTATISSEVPTASSFSSEVPAPTQHQQREVDSAGQQVTVDEPVVRRNWQSGRVESDGGQAVEEPYEVVPPVASDAPREEYYSGPEGRQNDYSQQEQQGYEEQQHPPIEDAQQPVIDRAEPVLEEVSQTGQHPIPPYNESVQESPVHVTEEKTVESSVVVESPVSTMASIFEETLDESTHGVMEGKEEEVVPETVYSGADESGSGPAAPVPEEQVSHVGVVFTPAPEVEPVVEVVSEGVVNLGEESGKGLDEAAAALMESSSVASPVAESSVAETSVAESSVAEQPVAEQSVAENPITESPITPSSVPSSSSTHTATEESSAPTPEPLQGFGPPDHIVEYIPPGQQPVELEDTVEEVGEPMIVVPGGDVPVVRVPQEEGGKGEALKAAEERLEVLKGMFGGEENGSLSAESSSVVTEVPTTIAVVAPESALPEAKTVVKSWVAEPEEVDGDRQGQGQQGEVKEQVVGQHDDGVVQQKGGV</sequence>
<feature type="non-terminal residue" evidence="2">
    <location>
        <position position="646"/>
    </location>
</feature>
<evidence type="ECO:0000256" key="1">
    <source>
        <dbReference type="SAM" id="MobiDB-lite"/>
    </source>
</evidence>
<evidence type="ECO:0000313" key="3">
    <source>
        <dbReference type="Proteomes" id="UP001212841"/>
    </source>
</evidence>
<keyword evidence="3" id="KW-1185">Reference proteome</keyword>
<feature type="compositionally biased region" description="Polar residues" evidence="1">
    <location>
        <begin position="173"/>
        <end position="184"/>
    </location>
</feature>
<accession>A0AAD5S4U0</accession>
<name>A0AAD5S4U0_9FUNG</name>
<feature type="region of interest" description="Disordered" evidence="1">
    <location>
        <begin position="1"/>
        <end position="56"/>
    </location>
</feature>
<feature type="compositionally biased region" description="Basic and acidic residues" evidence="1">
    <location>
        <begin position="7"/>
        <end position="20"/>
    </location>
</feature>
<dbReference type="EMBL" id="JADGJD010001424">
    <property type="protein sequence ID" value="KAJ3042388.1"/>
    <property type="molecule type" value="Genomic_DNA"/>
</dbReference>
<protein>
    <submittedName>
        <fullName evidence="2">Uncharacterized protein</fullName>
    </submittedName>
</protein>
<feature type="region of interest" description="Disordered" evidence="1">
    <location>
        <begin position="343"/>
        <end position="378"/>
    </location>
</feature>
<feature type="region of interest" description="Disordered" evidence="1">
    <location>
        <begin position="608"/>
        <end position="646"/>
    </location>
</feature>
<dbReference type="AlphaFoldDB" id="A0AAD5S4U0"/>
<gene>
    <name evidence="2" type="ORF">HK097_002038</name>
</gene>